<name>A0A2C9CEV7_KUEST</name>
<dbReference type="Pfam" id="PF07396">
    <property type="entry name" value="Porin_O_P"/>
    <property type="match status" value="1"/>
</dbReference>
<evidence type="ECO:0000313" key="1">
    <source>
        <dbReference type="EMBL" id="QII10022.1"/>
    </source>
</evidence>
<dbReference type="PROSITE" id="PS51257">
    <property type="entry name" value="PROKAR_LIPOPROTEIN"/>
    <property type="match status" value="1"/>
</dbReference>
<reference evidence="2" key="1">
    <citation type="submission" date="2017-10" db="EMBL/GenBank/DDBJ databases">
        <authorList>
            <person name="Banno H."/>
            <person name="Chua N.-H."/>
        </authorList>
    </citation>
    <scope>NUCLEOTIDE SEQUENCE [LARGE SCALE GENOMIC DNA]</scope>
    <source>
        <strain evidence="2">Kuenenia_mbr1_ru-nijmegen</strain>
    </source>
</reference>
<dbReference type="Gene3D" id="2.40.160.10">
    <property type="entry name" value="Porin"/>
    <property type="match status" value="1"/>
</dbReference>
<proteinExistence type="predicted"/>
<dbReference type="EMBL" id="CP049055">
    <property type="protein sequence ID" value="QII10022.1"/>
    <property type="molecule type" value="Genomic_DNA"/>
</dbReference>
<evidence type="ECO:0000313" key="2">
    <source>
        <dbReference type="EMBL" id="SOH04103.1"/>
    </source>
</evidence>
<dbReference type="EMBL" id="LT934425">
    <property type="protein sequence ID" value="SOH04103.1"/>
    <property type="molecule type" value="Genomic_DNA"/>
</dbReference>
<dbReference type="Proteomes" id="UP000501926">
    <property type="component" value="Chromosome"/>
</dbReference>
<dbReference type="AlphaFoldDB" id="A0A2C9CEV7"/>
<evidence type="ECO:0000313" key="4">
    <source>
        <dbReference type="Proteomes" id="UP000501926"/>
    </source>
</evidence>
<evidence type="ECO:0000313" key="3">
    <source>
        <dbReference type="Proteomes" id="UP000221734"/>
    </source>
</evidence>
<organism evidence="2 3">
    <name type="scientific">Kuenenia stuttgartiensis</name>
    <dbReference type="NCBI Taxonomy" id="174633"/>
    <lineage>
        <taxon>Bacteria</taxon>
        <taxon>Pseudomonadati</taxon>
        <taxon>Planctomycetota</taxon>
        <taxon>Candidatus Brocadiia</taxon>
        <taxon>Candidatus Brocadiales</taxon>
        <taxon>Candidatus Brocadiaceae</taxon>
        <taxon>Candidatus Kuenenia</taxon>
    </lineage>
</organism>
<dbReference type="SUPFAM" id="SSF56935">
    <property type="entry name" value="Porins"/>
    <property type="match status" value="1"/>
</dbReference>
<accession>A0A2C9CEV7</accession>
<dbReference type="OrthoDB" id="106501at2"/>
<evidence type="ECO:0008006" key="5">
    <source>
        <dbReference type="Google" id="ProtNLM"/>
    </source>
</evidence>
<dbReference type="Proteomes" id="UP000221734">
    <property type="component" value="Chromosome Kuenenia_stuttgartiensis_MBR1"/>
</dbReference>
<reference evidence="3" key="2">
    <citation type="submission" date="2017-10" db="EMBL/GenBank/DDBJ databases">
        <authorList>
            <person name="Frank J."/>
        </authorList>
    </citation>
    <scope>NUCLEOTIDE SEQUENCE [LARGE SCALE GENOMIC DNA]</scope>
</reference>
<protein>
    <recommendedName>
        <fullName evidence="5">Phosphate-selective porin O and P</fullName>
    </recommendedName>
</protein>
<dbReference type="InterPro" id="IPR010870">
    <property type="entry name" value="Porin_O/P"/>
</dbReference>
<reference evidence="1 4" key="3">
    <citation type="submission" date="2020-02" db="EMBL/GenBank/DDBJ databases">
        <title>Newly sequenced genome of strain CSTR1 showed variability in Candidatus Kuenenia stuttgartiensis genomes.</title>
        <authorList>
            <person name="Ding C."/>
            <person name="Adrian L."/>
        </authorList>
    </citation>
    <scope>NUCLEOTIDE SEQUENCE [LARGE SCALE GENOMIC DNA]</scope>
    <source>
        <strain evidence="1 4">CSTR1</strain>
    </source>
</reference>
<sequence>MKFYLTKFFIVHSFIFFACIVYAERDEKEVMPSAPLSLQKERRSFFPQDFYFDVDAILPEKDDEKKFEFHGFFAITTPVKGRDDDSQQPSSKFLEGNELVLWLGKRITKKLSFVSELEIEEGFNQFELETFHFNYEIVSDVLQIRAGRFLYPFGIERFAEEGPFNKLVDRPLPSIRIIPGTYSDNGGMFFGTLPLFLNTRFKYEFAITNGLKGPEPNDVQKLWDNNSSKTLGGRIAFECFPGFEVGGSYSRGKYDENNKRDIDFLGADFQLKRGNLEIRGEYITSRVEQKAEDGGNYHRNGYYVQTTYRYPFDLDYLKYLEGVLRFDSVDPNKDITDGNEADRIAFGINYSPIKQVIFKFEYEVENEAGEGIHGKSFVQAIVKW</sequence>
<dbReference type="KEGG" id="kst:KSMBR1_1604"/>
<gene>
    <name evidence="1" type="ORF">KsCSTR_06430</name>
    <name evidence="2" type="ORF">KSMBR1_1604</name>
</gene>
<dbReference type="InterPro" id="IPR023614">
    <property type="entry name" value="Porin_dom_sf"/>
</dbReference>
<keyword evidence="3" id="KW-1185">Reference proteome</keyword>